<dbReference type="Pfam" id="PF00581">
    <property type="entry name" value="Rhodanese"/>
    <property type="match status" value="1"/>
</dbReference>
<keyword evidence="3" id="KW-1185">Reference proteome</keyword>
<dbReference type="PANTHER" id="PTHR43031:SF1">
    <property type="entry name" value="PYRIDINE NUCLEOTIDE-DISULPHIDE OXIDOREDUCTASE"/>
    <property type="match status" value="1"/>
</dbReference>
<sequence>MISLKTLYCVILVTCFVTIQGHAQSFGYRTLLKGFYDSDFPVIYPNQKELISKAVLLDTREKSEFEVSHLDNARWVGYDGFQISSVSDIPKNHPIVVYCTVGARSQEIGKKLKSEGFTQVYNLYGGIIHWVNESNPVFKEEKETEQVHTYSRMWGVWLKKGEGVF</sequence>
<comment type="caution">
    <text evidence="2">The sequence shown here is derived from an EMBL/GenBank/DDBJ whole genome shotgun (WGS) entry which is preliminary data.</text>
</comment>
<accession>A0A1H3T0N7</accession>
<evidence type="ECO:0000259" key="1">
    <source>
        <dbReference type="PROSITE" id="PS50206"/>
    </source>
</evidence>
<dbReference type="PROSITE" id="PS50206">
    <property type="entry name" value="RHODANESE_3"/>
    <property type="match status" value="1"/>
</dbReference>
<dbReference type="PANTHER" id="PTHR43031">
    <property type="entry name" value="FAD-DEPENDENT OXIDOREDUCTASE"/>
    <property type="match status" value="1"/>
</dbReference>
<dbReference type="InterPro" id="IPR050229">
    <property type="entry name" value="GlpE_sulfurtransferase"/>
</dbReference>
<feature type="domain" description="Rhodanese" evidence="1">
    <location>
        <begin position="50"/>
        <end position="139"/>
    </location>
</feature>
<dbReference type="InterPro" id="IPR001763">
    <property type="entry name" value="Rhodanese-like_dom"/>
</dbReference>
<evidence type="ECO:0000313" key="2">
    <source>
        <dbReference type="EMBL" id="SDZ42909.1"/>
    </source>
</evidence>
<dbReference type="Proteomes" id="UP000199663">
    <property type="component" value="Unassembled WGS sequence"/>
</dbReference>
<gene>
    <name evidence="2" type="ORF">SAMN05444412_11448</name>
</gene>
<protein>
    <submittedName>
        <fullName evidence="2">Rhodanese-related sulfurtransferase</fullName>
    </submittedName>
</protein>
<dbReference type="EMBL" id="FNQC01000014">
    <property type="protein sequence ID" value="SDZ42909.1"/>
    <property type="molecule type" value="Genomic_DNA"/>
</dbReference>
<name>A0A1H3T0N7_9BACT</name>
<organism evidence="2 3">
    <name type="scientific">Rhodonellum ikkaensis</name>
    <dbReference type="NCBI Taxonomy" id="336829"/>
    <lineage>
        <taxon>Bacteria</taxon>
        <taxon>Pseudomonadati</taxon>
        <taxon>Bacteroidota</taxon>
        <taxon>Cytophagia</taxon>
        <taxon>Cytophagales</taxon>
        <taxon>Cytophagaceae</taxon>
        <taxon>Rhodonellum</taxon>
    </lineage>
</organism>
<dbReference type="CDD" id="cd00158">
    <property type="entry name" value="RHOD"/>
    <property type="match status" value="1"/>
</dbReference>
<dbReference type="NCBIfam" id="NF045521">
    <property type="entry name" value="rhoda_near_glyco"/>
    <property type="match status" value="1"/>
</dbReference>
<dbReference type="Gene3D" id="3.40.250.10">
    <property type="entry name" value="Rhodanese-like domain"/>
    <property type="match status" value="1"/>
</dbReference>
<evidence type="ECO:0000313" key="3">
    <source>
        <dbReference type="Proteomes" id="UP000199663"/>
    </source>
</evidence>
<proteinExistence type="predicted"/>
<dbReference type="SUPFAM" id="SSF52821">
    <property type="entry name" value="Rhodanese/Cell cycle control phosphatase"/>
    <property type="match status" value="1"/>
</dbReference>
<reference evidence="2 3" key="1">
    <citation type="submission" date="2016-10" db="EMBL/GenBank/DDBJ databases">
        <authorList>
            <person name="Varghese N."/>
            <person name="Submissions S."/>
        </authorList>
    </citation>
    <scope>NUCLEOTIDE SEQUENCE [LARGE SCALE GENOMIC DNA]</scope>
    <source>
        <strain evidence="2 3">DSM 17997</strain>
    </source>
</reference>
<dbReference type="InterPro" id="IPR036873">
    <property type="entry name" value="Rhodanese-like_dom_sf"/>
</dbReference>
<dbReference type="SMART" id="SM00450">
    <property type="entry name" value="RHOD"/>
    <property type="match status" value="1"/>
</dbReference>
<dbReference type="RefSeq" id="WP_019599215.1">
    <property type="nucleotide sequence ID" value="NZ_FNQC01000014.1"/>
</dbReference>